<comment type="caution">
    <text evidence="1">The sequence shown here is derived from an EMBL/GenBank/DDBJ whole genome shotgun (WGS) entry which is preliminary data.</text>
</comment>
<evidence type="ECO:0000313" key="2">
    <source>
        <dbReference type="Proteomes" id="UP000596742"/>
    </source>
</evidence>
<accession>A0A8B6DDL9</accession>
<protein>
    <submittedName>
        <fullName evidence="1">Uncharacterized protein</fullName>
    </submittedName>
</protein>
<dbReference type="EMBL" id="UYJE01003246">
    <property type="protein sequence ID" value="VDI17667.1"/>
    <property type="molecule type" value="Genomic_DNA"/>
</dbReference>
<dbReference type="Proteomes" id="UP000596742">
    <property type="component" value="Unassembled WGS sequence"/>
</dbReference>
<gene>
    <name evidence="1" type="ORF">MGAL_10B011198</name>
</gene>
<name>A0A8B6DDL9_MYTGA</name>
<dbReference type="AlphaFoldDB" id="A0A8B6DDL9"/>
<proteinExistence type="predicted"/>
<keyword evidence="2" id="KW-1185">Reference proteome</keyword>
<organism evidence="1 2">
    <name type="scientific">Mytilus galloprovincialis</name>
    <name type="common">Mediterranean mussel</name>
    <dbReference type="NCBI Taxonomy" id="29158"/>
    <lineage>
        <taxon>Eukaryota</taxon>
        <taxon>Metazoa</taxon>
        <taxon>Spiralia</taxon>
        <taxon>Lophotrochozoa</taxon>
        <taxon>Mollusca</taxon>
        <taxon>Bivalvia</taxon>
        <taxon>Autobranchia</taxon>
        <taxon>Pteriomorphia</taxon>
        <taxon>Mytilida</taxon>
        <taxon>Mytiloidea</taxon>
        <taxon>Mytilidae</taxon>
        <taxon>Mytilinae</taxon>
        <taxon>Mytilus</taxon>
    </lineage>
</organism>
<evidence type="ECO:0000313" key="1">
    <source>
        <dbReference type="EMBL" id="VDI17667.1"/>
    </source>
</evidence>
<reference evidence="1" key="1">
    <citation type="submission" date="2018-11" db="EMBL/GenBank/DDBJ databases">
        <authorList>
            <person name="Alioto T."/>
            <person name="Alioto T."/>
        </authorList>
    </citation>
    <scope>NUCLEOTIDE SEQUENCE</scope>
</reference>
<sequence>MSYYKYFICFSVFFVGSFAFDKRLLLNDPDVMTELKGLSLEVQILKQKSFQLEHDLAQKSADVTLKMKQELATTTQDLANNKLDLTKNKLKLAKIKQSKITSNSGIKFELKNFLSFRVN</sequence>